<keyword evidence="4" id="KW-1185">Reference proteome</keyword>
<dbReference type="EMBL" id="JAGGKK010000005">
    <property type="protein sequence ID" value="MBP1948294.1"/>
    <property type="molecule type" value="Genomic_DNA"/>
</dbReference>
<dbReference type="InterPro" id="IPR008490">
    <property type="entry name" value="Transposase_InsH_N"/>
</dbReference>
<organism evidence="3 4">
    <name type="scientific">Virgibacillus litoralis</name>
    <dbReference type="NCBI Taxonomy" id="578221"/>
    <lineage>
        <taxon>Bacteria</taxon>
        <taxon>Bacillati</taxon>
        <taxon>Bacillota</taxon>
        <taxon>Bacilli</taxon>
        <taxon>Bacillales</taxon>
        <taxon>Bacillaceae</taxon>
        <taxon>Virgibacillus</taxon>
    </lineage>
</organism>
<dbReference type="PANTHER" id="PTHR33408:SF2">
    <property type="entry name" value="TRANSPOSASE DDE DOMAIN-CONTAINING PROTEIN"/>
    <property type="match status" value="1"/>
</dbReference>
<comment type="caution">
    <text evidence="3">The sequence shown here is derived from an EMBL/GenBank/DDBJ whole genome shotgun (WGS) entry which is preliminary data.</text>
</comment>
<name>A0ABS4HBL2_9BACI</name>
<dbReference type="RefSeq" id="WP_209479876.1">
    <property type="nucleotide sequence ID" value="NZ_JAGGKK010000005.1"/>
</dbReference>
<protein>
    <submittedName>
        <fullName evidence="3">Transposase</fullName>
    </submittedName>
</protein>
<dbReference type="PANTHER" id="PTHR33408">
    <property type="entry name" value="TRANSPOSASE"/>
    <property type="match status" value="1"/>
</dbReference>
<evidence type="ECO:0000259" key="2">
    <source>
        <dbReference type="Pfam" id="PF05598"/>
    </source>
</evidence>
<dbReference type="Proteomes" id="UP001519328">
    <property type="component" value="Unassembled WGS sequence"/>
</dbReference>
<evidence type="ECO:0000313" key="4">
    <source>
        <dbReference type="Proteomes" id="UP001519328"/>
    </source>
</evidence>
<dbReference type="Pfam" id="PF01609">
    <property type="entry name" value="DDE_Tnp_1"/>
    <property type="match status" value="1"/>
</dbReference>
<gene>
    <name evidence="3" type="ORF">J2Z82_001230</name>
</gene>
<proteinExistence type="predicted"/>
<evidence type="ECO:0000259" key="1">
    <source>
        <dbReference type="Pfam" id="PF01609"/>
    </source>
</evidence>
<feature type="domain" description="Transposase IS4-like" evidence="1">
    <location>
        <begin position="252"/>
        <end position="340"/>
    </location>
</feature>
<feature type="domain" description="Transposase InsH N-terminal" evidence="2">
    <location>
        <begin position="14"/>
        <end position="109"/>
    </location>
</feature>
<evidence type="ECO:0000313" key="3">
    <source>
        <dbReference type="EMBL" id="MBP1948294.1"/>
    </source>
</evidence>
<dbReference type="InterPro" id="IPR002559">
    <property type="entry name" value="Transposase_11"/>
</dbReference>
<dbReference type="Pfam" id="PF05598">
    <property type="entry name" value="DUF772"/>
    <property type="match status" value="1"/>
</dbReference>
<accession>A0ABS4HBL2</accession>
<feature type="non-terminal residue" evidence="3">
    <location>
        <position position="356"/>
    </location>
</feature>
<reference evidence="3 4" key="1">
    <citation type="submission" date="2021-03" db="EMBL/GenBank/DDBJ databases">
        <title>Genomic Encyclopedia of Type Strains, Phase IV (KMG-IV): sequencing the most valuable type-strain genomes for metagenomic binning, comparative biology and taxonomic classification.</title>
        <authorList>
            <person name="Goeker M."/>
        </authorList>
    </citation>
    <scope>NUCLEOTIDE SEQUENCE [LARGE SCALE GENOMIC DNA]</scope>
    <source>
        <strain evidence="3 4">DSM 21085</strain>
    </source>
</reference>
<sequence length="356" mass="41310">MLNNDDAQLSIYSVLYNKIPENHMLKLIRDEVDFSFINELLETSYCKYYGRPAKEPELMIKLSVLQYLYNLSDERVIEDASLNLAYMYFLGINPEDSLPHPSLLTKFRKHRLQDVTLDDIMIGIVGQCVKKGIIKDSGITIDTTHTEANTFKAIVERVMKRLASKIFKNVEEENGEIPETIDQDIPKYKEIEDHKEAKTMMKSYLEDTISQVEETINVEEYPKTKATIDNAKDILKDPKFMAQKGVHSLVDQDARVGHKSKTKRFFGYKTEYMMTTDERIITAVHVGNGSYVDGTQFDKLLKNTQRCGLLIEEVYGDKAYFRKPFLDRIKELQARPYIPVSEMAYKINEDRFSYNK</sequence>